<organism evidence="1 2">
    <name type="scientific">Choiromyces venosus 120613-1</name>
    <dbReference type="NCBI Taxonomy" id="1336337"/>
    <lineage>
        <taxon>Eukaryota</taxon>
        <taxon>Fungi</taxon>
        <taxon>Dikarya</taxon>
        <taxon>Ascomycota</taxon>
        <taxon>Pezizomycotina</taxon>
        <taxon>Pezizomycetes</taxon>
        <taxon>Pezizales</taxon>
        <taxon>Tuberaceae</taxon>
        <taxon>Choiromyces</taxon>
    </lineage>
</organism>
<evidence type="ECO:0008006" key="3">
    <source>
        <dbReference type="Google" id="ProtNLM"/>
    </source>
</evidence>
<dbReference type="AlphaFoldDB" id="A0A3N4JAD9"/>
<dbReference type="OrthoDB" id="2142040at2759"/>
<sequence>GPPPDANILLSILREAVREKGIEHMYPENRLAGIANDMAKKDPVNILCNHWKLPKEIGFDFVKLALFDVVFLLDDSGSMRFGDGLIDELKFILSNIAFATGLFDQDGFSVRFMNSNIQGDNIKTEQQAAALVDQVRFEDVTPLATSLKNKILDPFIYRPEQQGALRKPVLVIIITDGRGKGSENPHPFPILVSSCLLTTIFSLVVSFQIAQVGNDKGAQQFLTELDNDKVIGGLIDCTSNFELESMEFRKKGVELTKHLWYTKLLLGSIDSSVSTPQQEKKTIILSYKLV</sequence>
<dbReference type="InterPro" id="IPR036465">
    <property type="entry name" value="vWFA_dom_sf"/>
</dbReference>
<evidence type="ECO:0000313" key="2">
    <source>
        <dbReference type="Proteomes" id="UP000276215"/>
    </source>
</evidence>
<feature type="non-terminal residue" evidence="1">
    <location>
        <position position="1"/>
    </location>
</feature>
<accession>A0A3N4JAD9</accession>
<proteinExistence type="predicted"/>
<dbReference type="SUPFAM" id="SSF53300">
    <property type="entry name" value="vWA-like"/>
    <property type="match status" value="1"/>
</dbReference>
<keyword evidence="2" id="KW-1185">Reference proteome</keyword>
<dbReference type="PANTHER" id="PTHR34706">
    <property type="entry name" value="SLR1338 PROTEIN"/>
    <property type="match status" value="1"/>
</dbReference>
<dbReference type="Proteomes" id="UP000276215">
    <property type="component" value="Unassembled WGS sequence"/>
</dbReference>
<gene>
    <name evidence="1" type="ORF">L873DRAFT_1698626</name>
</gene>
<name>A0A3N4JAD9_9PEZI</name>
<protein>
    <recommendedName>
        <fullName evidence="3">VWFA domain-containing protein</fullName>
    </recommendedName>
</protein>
<dbReference type="PANTHER" id="PTHR34706:SF2">
    <property type="entry name" value="RFEF"/>
    <property type="match status" value="1"/>
</dbReference>
<evidence type="ECO:0000313" key="1">
    <source>
        <dbReference type="EMBL" id="RPA95242.1"/>
    </source>
</evidence>
<dbReference type="STRING" id="1336337.A0A3N4JAD9"/>
<dbReference type="EMBL" id="ML120428">
    <property type="protein sequence ID" value="RPA95242.1"/>
    <property type="molecule type" value="Genomic_DNA"/>
</dbReference>
<reference evidence="1 2" key="1">
    <citation type="journal article" date="2018" name="Nat. Ecol. Evol.">
        <title>Pezizomycetes genomes reveal the molecular basis of ectomycorrhizal truffle lifestyle.</title>
        <authorList>
            <person name="Murat C."/>
            <person name="Payen T."/>
            <person name="Noel B."/>
            <person name="Kuo A."/>
            <person name="Morin E."/>
            <person name="Chen J."/>
            <person name="Kohler A."/>
            <person name="Krizsan K."/>
            <person name="Balestrini R."/>
            <person name="Da Silva C."/>
            <person name="Montanini B."/>
            <person name="Hainaut M."/>
            <person name="Levati E."/>
            <person name="Barry K.W."/>
            <person name="Belfiori B."/>
            <person name="Cichocki N."/>
            <person name="Clum A."/>
            <person name="Dockter R.B."/>
            <person name="Fauchery L."/>
            <person name="Guy J."/>
            <person name="Iotti M."/>
            <person name="Le Tacon F."/>
            <person name="Lindquist E.A."/>
            <person name="Lipzen A."/>
            <person name="Malagnac F."/>
            <person name="Mello A."/>
            <person name="Molinier V."/>
            <person name="Miyauchi S."/>
            <person name="Poulain J."/>
            <person name="Riccioni C."/>
            <person name="Rubini A."/>
            <person name="Sitrit Y."/>
            <person name="Splivallo R."/>
            <person name="Traeger S."/>
            <person name="Wang M."/>
            <person name="Zifcakova L."/>
            <person name="Wipf D."/>
            <person name="Zambonelli A."/>
            <person name="Paolocci F."/>
            <person name="Nowrousian M."/>
            <person name="Ottonello S."/>
            <person name="Baldrian P."/>
            <person name="Spatafora J.W."/>
            <person name="Henrissat B."/>
            <person name="Nagy L.G."/>
            <person name="Aury J.M."/>
            <person name="Wincker P."/>
            <person name="Grigoriev I.V."/>
            <person name="Bonfante P."/>
            <person name="Martin F.M."/>
        </authorList>
    </citation>
    <scope>NUCLEOTIDE SEQUENCE [LARGE SCALE GENOMIC DNA]</scope>
    <source>
        <strain evidence="1 2">120613-1</strain>
    </source>
</reference>